<accession>A0A6G0WCC1</accession>
<dbReference type="Proteomes" id="UP000481153">
    <property type="component" value="Unassembled WGS sequence"/>
</dbReference>
<feature type="compositionally biased region" description="Low complexity" evidence="1">
    <location>
        <begin position="49"/>
        <end position="65"/>
    </location>
</feature>
<evidence type="ECO:0008006" key="4">
    <source>
        <dbReference type="Google" id="ProtNLM"/>
    </source>
</evidence>
<dbReference type="Pfam" id="PF04519">
    <property type="entry name" value="Bactofilin"/>
    <property type="match status" value="1"/>
</dbReference>
<dbReference type="PANTHER" id="PTHR35024">
    <property type="entry name" value="HYPOTHETICAL CYTOSOLIC PROTEIN"/>
    <property type="match status" value="1"/>
</dbReference>
<feature type="compositionally biased region" description="Acidic residues" evidence="1">
    <location>
        <begin position="23"/>
        <end position="34"/>
    </location>
</feature>
<reference evidence="2 3" key="1">
    <citation type="submission" date="2019-07" db="EMBL/GenBank/DDBJ databases">
        <title>Genomics analysis of Aphanomyces spp. identifies a new class of oomycete effector associated with host adaptation.</title>
        <authorList>
            <person name="Gaulin E."/>
        </authorList>
    </citation>
    <scope>NUCLEOTIDE SEQUENCE [LARGE SCALE GENOMIC DNA]</scope>
    <source>
        <strain evidence="2 3">ATCC 201684</strain>
    </source>
</reference>
<dbReference type="PANTHER" id="PTHR35024:SF4">
    <property type="entry name" value="POLYMER-FORMING CYTOSKELETAL PROTEIN"/>
    <property type="match status" value="1"/>
</dbReference>
<keyword evidence="3" id="KW-1185">Reference proteome</keyword>
<evidence type="ECO:0000313" key="2">
    <source>
        <dbReference type="EMBL" id="KAF0723975.1"/>
    </source>
</evidence>
<protein>
    <recommendedName>
        <fullName evidence="4">Polymer-forming cytoskeletal protein</fullName>
    </recommendedName>
</protein>
<feature type="region of interest" description="Disordered" evidence="1">
    <location>
        <begin position="1"/>
        <end position="66"/>
    </location>
</feature>
<name>A0A6G0WCC1_9STRA</name>
<dbReference type="EMBL" id="VJMJ01000290">
    <property type="protein sequence ID" value="KAF0723975.1"/>
    <property type="molecule type" value="Genomic_DNA"/>
</dbReference>
<gene>
    <name evidence="2" type="ORF">Ae201684_017248</name>
</gene>
<sequence>MASRQQQQQAPPPKPKRNYQVASEDDHDAMDPDEGYAAPPMMPRRGRSTRAASQSPPSSPQGGRTMVAPLKTIEGDAETTIGVAVKMKGELSFERLLRIEGEFEGKLISKGSLVVGHKGLLNGNIDGMKEVLVAGGRVLGNIQVDRLVLRDKGQIFGNVTAKSVRIDPDCILVGTLNINPHAPQKINLKGEPIADEPAPPPS</sequence>
<comment type="caution">
    <text evidence="2">The sequence shown here is derived from an EMBL/GenBank/DDBJ whole genome shotgun (WGS) entry which is preliminary data.</text>
</comment>
<organism evidence="2 3">
    <name type="scientific">Aphanomyces euteiches</name>
    <dbReference type="NCBI Taxonomy" id="100861"/>
    <lineage>
        <taxon>Eukaryota</taxon>
        <taxon>Sar</taxon>
        <taxon>Stramenopiles</taxon>
        <taxon>Oomycota</taxon>
        <taxon>Saprolegniomycetes</taxon>
        <taxon>Saprolegniales</taxon>
        <taxon>Verrucalvaceae</taxon>
        <taxon>Aphanomyces</taxon>
    </lineage>
</organism>
<dbReference type="AlphaFoldDB" id="A0A6G0WCC1"/>
<proteinExistence type="predicted"/>
<evidence type="ECO:0000313" key="3">
    <source>
        <dbReference type="Proteomes" id="UP000481153"/>
    </source>
</evidence>
<evidence type="ECO:0000256" key="1">
    <source>
        <dbReference type="SAM" id="MobiDB-lite"/>
    </source>
</evidence>
<dbReference type="InterPro" id="IPR007607">
    <property type="entry name" value="BacA/B"/>
</dbReference>